<dbReference type="GO" id="GO:0016491">
    <property type="term" value="F:oxidoreductase activity"/>
    <property type="evidence" value="ECO:0007669"/>
    <property type="project" value="UniProtKB-KW"/>
</dbReference>
<dbReference type="AlphaFoldDB" id="A0A7G5DZ77"/>
<evidence type="ECO:0000313" key="4">
    <source>
        <dbReference type="EMBL" id="QMV67052.1"/>
    </source>
</evidence>
<evidence type="ECO:0000313" key="5">
    <source>
        <dbReference type="Proteomes" id="UP000515450"/>
    </source>
</evidence>
<accession>A0A7G5DZ77</accession>
<dbReference type="PRINTS" id="PR00081">
    <property type="entry name" value="GDHRDH"/>
</dbReference>
<proteinExistence type="inferred from homology"/>
<comment type="similarity">
    <text evidence="1 3">Belongs to the short-chain dehydrogenases/reductases (SDR) family.</text>
</comment>
<protein>
    <submittedName>
        <fullName evidence="4">SDR family NAD(P)-dependent oxidoreductase</fullName>
    </submittedName>
</protein>
<dbReference type="Gene3D" id="3.40.50.720">
    <property type="entry name" value="NAD(P)-binding Rossmann-like Domain"/>
    <property type="match status" value="1"/>
</dbReference>
<dbReference type="PANTHER" id="PTHR44196">
    <property type="entry name" value="DEHYDROGENASE/REDUCTASE SDR FAMILY MEMBER 7B"/>
    <property type="match status" value="1"/>
</dbReference>
<dbReference type="RefSeq" id="WP_182331520.1">
    <property type="nucleotide sequence ID" value="NZ_CP058555.1"/>
</dbReference>
<organism evidence="4 5">
    <name type="scientific">Sphingobacterium paramultivorum</name>
    <dbReference type="NCBI Taxonomy" id="2886510"/>
    <lineage>
        <taxon>Bacteria</taxon>
        <taxon>Pseudomonadati</taxon>
        <taxon>Bacteroidota</taxon>
        <taxon>Sphingobacteriia</taxon>
        <taxon>Sphingobacteriales</taxon>
        <taxon>Sphingobacteriaceae</taxon>
        <taxon>Sphingobacterium</taxon>
    </lineage>
</organism>
<evidence type="ECO:0000256" key="1">
    <source>
        <dbReference type="ARBA" id="ARBA00006484"/>
    </source>
</evidence>
<sequence length="254" mass="27777">MNLKNKVILITGGGSGIGLEAAKQFLALGNSVIITGRNQSKLEAVKKQYPEITIIQSDASQEKDAIALYEKVSEMGGIDILYNNAGVGVAPLNLGIADTRHLEGAVYEMEVNYFGIIRLNNLFMEMLKSRQEAAIINTTSILSIVPSVLEATYSASKTALAFYTKSLRSHLQAIHSSVKVFELLPPLVDTDMVADRQDKKISTQQLVKGLILGIKKDVETIKVGDTKVISILNRIAPKTAYNIINAKKEYIKLK</sequence>
<dbReference type="GO" id="GO:0016020">
    <property type="term" value="C:membrane"/>
    <property type="evidence" value="ECO:0007669"/>
    <property type="project" value="TreeGrafter"/>
</dbReference>
<gene>
    <name evidence="4" type="ORF">HS960_05000</name>
</gene>
<dbReference type="InterPro" id="IPR020904">
    <property type="entry name" value="Sc_DH/Rdtase_CS"/>
</dbReference>
<name>A0A7G5DZ77_9SPHI</name>
<dbReference type="InterPro" id="IPR036291">
    <property type="entry name" value="NAD(P)-bd_dom_sf"/>
</dbReference>
<keyword evidence="2" id="KW-0560">Oxidoreductase</keyword>
<dbReference type="EMBL" id="CP058555">
    <property type="protein sequence ID" value="QMV67052.1"/>
    <property type="molecule type" value="Genomic_DNA"/>
</dbReference>
<dbReference type="PROSITE" id="PS00061">
    <property type="entry name" value="ADH_SHORT"/>
    <property type="match status" value="1"/>
</dbReference>
<dbReference type="InterPro" id="IPR002347">
    <property type="entry name" value="SDR_fam"/>
</dbReference>
<dbReference type="Pfam" id="PF00106">
    <property type="entry name" value="adh_short"/>
    <property type="match status" value="1"/>
</dbReference>
<dbReference type="PANTHER" id="PTHR44196:SF1">
    <property type="entry name" value="DEHYDROGENASE_REDUCTASE SDR FAMILY MEMBER 7B"/>
    <property type="match status" value="1"/>
</dbReference>
<dbReference type="SUPFAM" id="SSF51735">
    <property type="entry name" value="NAD(P)-binding Rossmann-fold domains"/>
    <property type="match status" value="1"/>
</dbReference>
<keyword evidence="5" id="KW-1185">Reference proteome</keyword>
<evidence type="ECO:0000256" key="3">
    <source>
        <dbReference type="RuleBase" id="RU000363"/>
    </source>
</evidence>
<dbReference type="PRINTS" id="PR00080">
    <property type="entry name" value="SDRFAMILY"/>
</dbReference>
<reference evidence="4 5" key="1">
    <citation type="journal article" date="2020" name="G3 (Bethesda)">
        <title>CeMbio - The Caenorhabditis elegans Microbiome Resource.</title>
        <authorList>
            <person name="Dirksen P."/>
            <person name="Assie A."/>
            <person name="Zimmermann J."/>
            <person name="Zhang F."/>
            <person name="Tietje A.M."/>
            <person name="Marsh S.A."/>
            <person name="Felix M.A."/>
            <person name="Shapira M."/>
            <person name="Kaleta C."/>
            <person name="Schulenburg H."/>
            <person name="Samuel B."/>
        </authorList>
    </citation>
    <scope>NUCLEOTIDE SEQUENCE [LARGE SCALE GENOMIC DNA]</scope>
    <source>
        <strain evidence="4 5">BIGb0170</strain>
    </source>
</reference>
<evidence type="ECO:0000256" key="2">
    <source>
        <dbReference type="ARBA" id="ARBA00023002"/>
    </source>
</evidence>
<dbReference type="Proteomes" id="UP000515450">
    <property type="component" value="Chromosome"/>
</dbReference>